<evidence type="ECO:0000313" key="2">
    <source>
        <dbReference type="Proteomes" id="UP001596135"/>
    </source>
</evidence>
<sequence>MTATDPALATVRAAIDALDSADGLRAERSPWNHGILAEGCA</sequence>
<reference evidence="2" key="1">
    <citation type="journal article" date="2019" name="Int. J. Syst. Evol. Microbiol.">
        <title>The Global Catalogue of Microorganisms (GCM) 10K type strain sequencing project: providing services to taxonomists for standard genome sequencing and annotation.</title>
        <authorList>
            <consortium name="The Broad Institute Genomics Platform"/>
            <consortium name="The Broad Institute Genome Sequencing Center for Infectious Disease"/>
            <person name="Wu L."/>
            <person name="Ma J."/>
        </authorList>
    </citation>
    <scope>NUCLEOTIDE SEQUENCE [LARGE SCALE GENOMIC DNA]</scope>
    <source>
        <strain evidence="2">CCUG 54522</strain>
    </source>
</reference>
<keyword evidence="2" id="KW-1185">Reference proteome</keyword>
<organism evidence="1 2">
    <name type="scientific">Nocardioides hankookensis</name>
    <dbReference type="NCBI Taxonomy" id="443157"/>
    <lineage>
        <taxon>Bacteria</taxon>
        <taxon>Bacillati</taxon>
        <taxon>Actinomycetota</taxon>
        <taxon>Actinomycetes</taxon>
        <taxon>Propionibacteriales</taxon>
        <taxon>Nocardioidaceae</taxon>
        <taxon>Nocardioides</taxon>
    </lineage>
</organism>
<protein>
    <submittedName>
        <fullName evidence="1">Uncharacterized protein</fullName>
    </submittedName>
</protein>
<accession>A0ABW1LLF9</accession>
<dbReference type="EMBL" id="JBHSRJ010000004">
    <property type="protein sequence ID" value="MFC6043923.1"/>
    <property type="molecule type" value="Genomic_DNA"/>
</dbReference>
<proteinExistence type="predicted"/>
<name>A0ABW1LLF9_9ACTN</name>
<dbReference type="Proteomes" id="UP001596135">
    <property type="component" value="Unassembled WGS sequence"/>
</dbReference>
<gene>
    <name evidence="1" type="ORF">ACFPYL_12585</name>
</gene>
<evidence type="ECO:0000313" key="1">
    <source>
        <dbReference type="EMBL" id="MFC6043923.1"/>
    </source>
</evidence>
<comment type="caution">
    <text evidence="1">The sequence shown here is derived from an EMBL/GenBank/DDBJ whole genome shotgun (WGS) entry which is preliminary data.</text>
</comment>